<accession>A0AAD6F5S2</accession>
<feature type="region of interest" description="Disordered" evidence="1">
    <location>
        <begin position="25"/>
        <end position="51"/>
    </location>
</feature>
<dbReference type="Proteomes" id="UP001219934">
    <property type="component" value="Unassembled WGS sequence"/>
</dbReference>
<keyword evidence="3" id="KW-1185">Reference proteome</keyword>
<dbReference type="EMBL" id="JAPTMU010000073">
    <property type="protein sequence ID" value="KAJ4922376.1"/>
    <property type="molecule type" value="Genomic_DNA"/>
</dbReference>
<reference evidence="2" key="1">
    <citation type="submission" date="2022-11" db="EMBL/GenBank/DDBJ databases">
        <title>Chromosome-level genome of Pogonophryne albipinna.</title>
        <authorList>
            <person name="Jo E."/>
        </authorList>
    </citation>
    <scope>NUCLEOTIDE SEQUENCE</scope>
    <source>
        <strain evidence="2">SGF0006</strain>
        <tissue evidence="2">Muscle</tissue>
    </source>
</reference>
<comment type="caution">
    <text evidence="2">The sequence shown here is derived from an EMBL/GenBank/DDBJ whole genome shotgun (WGS) entry which is preliminary data.</text>
</comment>
<sequence>MKCIVMLYKCPEYRLQAPVPRAQQTLLQTGPDPGQQGFGPELDPGQQDFGPELRRAAAGRQFTACETVRPSSAQPKNIPHQERGSKGAATRPRIPPRHLTHSLSEEEQTP</sequence>
<protein>
    <submittedName>
        <fullName evidence="2">Uncharacterized protein</fullName>
    </submittedName>
</protein>
<evidence type="ECO:0000313" key="3">
    <source>
        <dbReference type="Proteomes" id="UP001219934"/>
    </source>
</evidence>
<name>A0AAD6F5S2_9TELE</name>
<feature type="region of interest" description="Disordered" evidence="1">
    <location>
        <begin position="65"/>
        <end position="110"/>
    </location>
</feature>
<evidence type="ECO:0000313" key="2">
    <source>
        <dbReference type="EMBL" id="KAJ4922376.1"/>
    </source>
</evidence>
<gene>
    <name evidence="2" type="ORF">JOQ06_021791</name>
</gene>
<proteinExistence type="predicted"/>
<evidence type="ECO:0000256" key="1">
    <source>
        <dbReference type="SAM" id="MobiDB-lite"/>
    </source>
</evidence>
<dbReference type="AlphaFoldDB" id="A0AAD6F5S2"/>
<organism evidence="2 3">
    <name type="scientific">Pogonophryne albipinna</name>
    <dbReference type="NCBI Taxonomy" id="1090488"/>
    <lineage>
        <taxon>Eukaryota</taxon>
        <taxon>Metazoa</taxon>
        <taxon>Chordata</taxon>
        <taxon>Craniata</taxon>
        <taxon>Vertebrata</taxon>
        <taxon>Euteleostomi</taxon>
        <taxon>Actinopterygii</taxon>
        <taxon>Neopterygii</taxon>
        <taxon>Teleostei</taxon>
        <taxon>Neoteleostei</taxon>
        <taxon>Acanthomorphata</taxon>
        <taxon>Eupercaria</taxon>
        <taxon>Perciformes</taxon>
        <taxon>Notothenioidei</taxon>
        <taxon>Pogonophryne</taxon>
    </lineage>
</organism>